<name>C3ZUT2_BRAFL</name>
<reference evidence="4" key="1">
    <citation type="journal article" date="2008" name="Nature">
        <title>The amphioxus genome and the evolution of the chordate karyotype.</title>
        <authorList>
            <consortium name="US DOE Joint Genome Institute (JGI-PGF)"/>
            <person name="Putnam N.H."/>
            <person name="Butts T."/>
            <person name="Ferrier D.E.K."/>
            <person name="Furlong R.F."/>
            <person name="Hellsten U."/>
            <person name="Kawashima T."/>
            <person name="Robinson-Rechavi M."/>
            <person name="Shoguchi E."/>
            <person name="Terry A."/>
            <person name="Yu J.-K."/>
            <person name="Benito-Gutierrez E.L."/>
            <person name="Dubchak I."/>
            <person name="Garcia-Fernandez J."/>
            <person name="Gibson-Brown J.J."/>
            <person name="Grigoriev I.V."/>
            <person name="Horton A.C."/>
            <person name="de Jong P.J."/>
            <person name="Jurka J."/>
            <person name="Kapitonov V.V."/>
            <person name="Kohara Y."/>
            <person name="Kuroki Y."/>
            <person name="Lindquist E."/>
            <person name="Lucas S."/>
            <person name="Osoegawa K."/>
            <person name="Pennacchio L.A."/>
            <person name="Salamov A.A."/>
            <person name="Satou Y."/>
            <person name="Sauka-Spengler T."/>
            <person name="Schmutz J."/>
            <person name="Shin-I T."/>
            <person name="Toyoda A."/>
            <person name="Bronner-Fraser M."/>
            <person name="Fujiyama A."/>
            <person name="Holland L.Z."/>
            <person name="Holland P.W.H."/>
            <person name="Satoh N."/>
            <person name="Rokhsar D.S."/>
        </authorList>
    </citation>
    <scope>NUCLEOTIDE SEQUENCE [LARGE SCALE GENOMIC DNA]</scope>
    <source>
        <strain evidence="4">S238N-H82</strain>
        <tissue evidence="4">Testes</tissue>
    </source>
</reference>
<keyword evidence="2" id="KW-0677">Repeat</keyword>
<feature type="compositionally biased region" description="Low complexity" evidence="3">
    <location>
        <begin position="1124"/>
        <end position="1136"/>
    </location>
</feature>
<dbReference type="InParanoid" id="C3ZUT2"/>
<gene>
    <name evidence="4" type="ORF">BRAFLDRAFT_92705</name>
</gene>
<feature type="region of interest" description="Disordered" evidence="3">
    <location>
        <begin position="431"/>
        <end position="459"/>
    </location>
</feature>
<dbReference type="SMART" id="SM00365">
    <property type="entry name" value="LRR_SD22"/>
    <property type="match status" value="4"/>
</dbReference>
<feature type="region of interest" description="Disordered" evidence="3">
    <location>
        <begin position="1039"/>
        <end position="1136"/>
    </location>
</feature>
<accession>C3ZUT2</accession>
<dbReference type="eggNOG" id="KOG4641">
    <property type="taxonomic scope" value="Eukaryota"/>
</dbReference>
<proteinExistence type="predicted"/>
<dbReference type="Pfam" id="PF00560">
    <property type="entry name" value="LRR_1"/>
    <property type="match status" value="1"/>
</dbReference>
<dbReference type="eggNOG" id="KOG4194">
    <property type="taxonomic scope" value="Eukaryota"/>
</dbReference>
<feature type="compositionally biased region" description="Low complexity" evidence="3">
    <location>
        <begin position="1107"/>
        <end position="1117"/>
    </location>
</feature>
<dbReference type="InterPro" id="IPR032675">
    <property type="entry name" value="LRR_dom_sf"/>
</dbReference>
<dbReference type="EMBL" id="GG666685">
    <property type="protein sequence ID" value="EEN43677.1"/>
    <property type="molecule type" value="Genomic_DNA"/>
</dbReference>
<feature type="region of interest" description="Disordered" evidence="3">
    <location>
        <begin position="336"/>
        <end position="363"/>
    </location>
</feature>
<dbReference type="PANTHER" id="PTHR24366">
    <property type="entry name" value="IG(IMMUNOGLOBULIN) AND LRR(LEUCINE RICH REPEAT) DOMAINS"/>
    <property type="match status" value="1"/>
</dbReference>
<dbReference type="PANTHER" id="PTHR24366:SF167">
    <property type="match status" value="1"/>
</dbReference>
<dbReference type="SUPFAM" id="SSF52058">
    <property type="entry name" value="L domain-like"/>
    <property type="match status" value="1"/>
</dbReference>
<keyword evidence="1" id="KW-0433">Leucine-rich repeat</keyword>
<evidence type="ECO:0000256" key="2">
    <source>
        <dbReference type="ARBA" id="ARBA00022737"/>
    </source>
</evidence>
<organism>
    <name type="scientific">Branchiostoma floridae</name>
    <name type="common">Florida lancelet</name>
    <name type="synonym">Amphioxus</name>
    <dbReference type="NCBI Taxonomy" id="7739"/>
    <lineage>
        <taxon>Eukaryota</taxon>
        <taxon>Metazoa</taxon>
        <taxon>Chordata</taxon>
        <taxon>Cephalochordata</taxon>
        <taxon>Leptocardii</taxon>
        <taxon>Amphioxiformes</taxon>
        <taxon>Branchiostomatidae</taxon>
        <taxon>Branchiostoma</taxon>
    </lineage>
</organism>
<dbReference type="Gene3D" id="3.80.10.10">
    <property type="entry name" value="Ribonuclease Inhibitor"/>
    <property type="match status" value="2"/>
</dbReference>
<dbReference type="InterPro" id="IPR003591">
    <property type="entry name" value="Leu-rich_rpt_typical-subtyp"/>
</dbReference>
<evidence type="ECO:0000256" key="1">
    <source>
        <dbReference type="ARBA" id="ARBA00022614"/>
    </source>
</evidence>
<dbReference type="InterPro" id="IPR001611">
    <property type="entry name" value="Leu-rich_rpt"/>
</dbReference>
<evidence type="ECO:0000256" key="3">
    <source>
        <dbReference type="SAM" id="MobiDB-lite"/>
    </source>
</evidence>
<dbReference type="PROSITE" id="PS51450">
    <property type="entry name" value="LRR"/>
    <property type="match status" value="5"/>
</dbReference>
<dbReference type="SMART" id="SM00369">
    <property type="entry name" value="LRR_TYP"/>
    <property type="match status" value="8"/>
</dbReference>
<sequence length="1672" mass="189849">MQFPLRSNISNCGSCDYNNLTYVKKDWFFGSGSPDTLIVLSLSHNKIVDIEPESFARLGLLRGLFLQNNSLSHLRSDWFHGLTNLTKLFLVSNRLETIPQNAFMSLPKLTSLDMKNNGFMGLPNDFRWVTEHPVAYTLNEHRLLNVHTVQWQALLLSDLSFTQIRVTSLDETKSFTHDDKTIGHVWLKYHMDTDEAKRATSYAYGCGQRRYSSQHINHPYRSPLVLMAVMNGENSVQEDTVIPWCERFWLGTETVSINLSGSKESTMQLAAFTEKNDTTVMLVSVLFDPVSSGAEDSSSDKKLKQANSEKGKKSVTCVLVRGVRLFKSYVFTTKREESHSTNEQSSEIAVNNTESVSVSDSSEEISTIFKPTADVNGTLTPTEQEIDLTSTIRPEPDKEQQHQTLVIVALTVAMGVLVAVMLVRHLVKRRCASQRQDNQDNRNDSPNCYGIPDSDIDPSARTVVPVSGWAIPSGSTVNNPRYHRTSPPTSKHSYWQIPDEFYGYQNTSRQANWCPSSLPMAVMKTDENASQYRRSSLPTDPNPYSQIPDEYYNYQNTARQANWRPSSLPSELNVTYENVGQEENVERWEWQPSDLDSQDDDVTSFYAARAEVALPTLTRTGTKHRHYENPVRRCKSLRNAMTVEVEERAGTCPYERPTGQKSRDMVERGAYDTTPEDWKLYGRCSEYSNNQQHTTCETRDRLGQASRFNDEVLKSNQEDFNTLSYIKNDYFAELRYPSVLDILSLSHNKIEDIESRSFVGLDGLEFLNLKHNLLRHVCADWFHGLTNLEELTLSSNRLDNIEKHAFVSLIKLSYLDLSNNNILYLPTEYNWLPNKAVAYKLGKKALFSAQDPRTRKWQAVLMSDVSFVQVRLSGFGICSMRVDSSTDYFVWLHHDIPTQDIFPKSGYDYICEKLLFSSRVIIRGQTYRPPFVFMVMTEGTQYGNTVIPWCRRFWLGADTARVNLATSKESTVELATITMRKNNKMVRLVSVVFDSFSSNKNGISDLDSPTQTNSTKNVTCVLIRGEKVYRSLLTTTERTKEDSAVHVQLPNNTTSINKTGDDREELLTSNTTVVNKPDDVSLKTNTTTSLPTRDVDAIPTLTQADSTTHADTNTTRTRPSPRASDSSDGLSGSLSGHSGFYPPATLVTDIGGLRCQHSKILTGRFQTSSLTSTTLDIDVRRSSLPSDENPYWQIPDEYYNYQNTSRQANWRPSSLPLTLDVRYENCVQGENVERWEWQLSDLDAQDEDDDVTTFYAARAEVALHEVRNIQTAHALYRSPVRLHKCDLDTNNRDAKIWENALYRRPARLNTCKGYTNRAAEIRKKAGGAVYGAQRIKRLHYQNPIRMTRGQKRKAFCGIKSQNRDNRAYMLTDQLHGFERSRYAPISKSSGDVLKIYYQERDGVRLHKSWSKEISPADESGPASVKKAGARRLSVLRGTCKHIAALLFCMCDNVSKGVSITSLPQRWGRPSTIHKPDFIKGIKISKAGRDRDEFNQAPVATRFDFDPRPPGKRVKKKIQDYNHDALADTGPISSILLYAPRQQDPERQYPHLEELDIVHTEECTTSELPTVLSLPKLAEKIKIEDPDIDETSFHHQLELEMQINPDMREVVEKETRVSRSEICTEFEIDSEGSVLVSGDGTNITRMEEAQRLDYVCDDSNLFLKVSSEGLSTI</sequence>
<feature type="compositionally biased region" description="Polar residues" evidence="3">
    <location>
        <begin position="1082"/>
        <end position="1091"/>
    </location>
</feature>
<feature type="compositionally biased region" description="Polar residues" evidence="3">
    <location>
        <begin position="1049"/>
        <end position="1058"/>
    </location>
</feature>
<feature type="compositionally biased region" description="Low complexity" evidence="3">
    <location>
        <begin position="350"/>
        <end position="363"/>
    </location>
</feature>
<evidence type="ECO:0000313" key="4">
    <source>
        <dbReference type="EMBL" id="EEN43677.1"/>
    </source>
</evidence>
<dbReference type="Pfam" id="PF13855">
    <property type="entry name" value="LRR_8"/>
    <property type="match status" value="2"/>
</dbReference>
<protein>
    <submittedName>
        <fullName evidence="4">Uncharacterized protein</fullName>
    </submittedName>
</protein>